<keyword evidence="1" id="KW-0732">Signal</keyword>
<protein>
    <submittedName>
        <fullName evidence="2">Uncharacterized protein</fullName>
    </submittedName>
</protein>
<comment type="caution">
    <text evidence="2">The sequence shown here is derived from an EMBL/GenBank/DDBJ whole genome shotgun (WGS) entry which is preliminary data.</text>
</comment>
<feature type="signal peptide" evidence="1">
    <location>
        <begin position="1"/>
        <end position="29"/>
    </location>
</feature>
<accession>A0A4U7N935</accession>
<evidence type="ECO:0000256" key="1">
    <source>
        <dbReference type="SAM" id="SignalP"/>
    </source>
</evidence>
<name>A0A4U7N935_9RHOB</name>
<gene>
    <name evidence="2" type="ORF">FAP39_00125</name>
</gene>
<dbReference type="OrthoDB" id="7838311at2"/>
<evidence type="ECO:0000313" key="2">
    <source>
        <dbReference type="EMBL" id="TKZ22318.1"/>
    </source>
</evidence>
<dbReference type="RefSeq" id="WP_138014337.1">
    <property type="nucleotide sequence ID" value="NZ_SULI01000001.1"/>
</dbReference>
<feature type="chain" id="PRO_5020655127" evidence="1">
    <location>
        <begin position="30"/>
        <end position="433"/>
    </location>
</feature>
<dbReference type="AlphaFoldDB" id="A0A4U7N935"/>
<reference evidence="2 3" key="1">
    <citation type="submission" date="2019-04" db="EMBL/GenBank/DDBJ databases">
        <title>Genome sequence of Pelagicola litoralis CL-ES2.</title>
        <authorList>
            <person name="Cao J."/>
        </authorList>
    </citation>
    <scope>NUCLEOTIDE SEQUENCE [LARGE SCALE GENOMIC DNA]</scope>
    <source>
        <strain evidence="2 3">CL-ES2</strain>
    </source>
</reference>
<organism evidence="2 3">
    <name type="scientific">Shimia litoralis</name>
    <dbReference type="NCBI Taxonomy" id="420403"/>
    <lineage>
        <taxon>Bacteria</taxon>
        <taxon>Pseudomonadati</taxon>
        <taxon>Pseudomonadota</taxon>
        <taxon>Alphaproteobacteria</taxon>
        <taxon>Rhodobacterales</taxon>
        <taxon>Roseobacteraceae</taxon>
    </lineage>
</organism>
<dbReference type="Proteomes" id="UP000306575">
    <property type="component" value="Unassembled WGS sequence"/>
</dbReference>
<keyword evidence="3" id="KW-1185">Reference proteome</keyword>
<proteinExistence type="predicted"/>
<dbReference type="EMBL" id="SULI01000001">
    <property type="protein sequence ID" value="TKZ22318.1"/>
    <property type="molecule type" value="Genomic_DNA"/>
</dbReference>
<sequence length="433" mass="47787">MMGKQIWTSCTLWVMALVGAVCVASPAYAAKIWAERSGDMQCTHMLSGPIQDGDFDIFLGLLQQPQDDALPYWPPRLCLDSIEGSFVEALRFARSPIDFGTALQPDTACLSACGIAFLSGHRFIEGGIGRVPDRHMHATARLGFHAPDLAPQEALSSQDGLQAAYSKSVLEIAELVSVSTTLAMSQENLSTLLRTDPDTLYLIDTVQRAVDWTIRVHGIQEPTTFTKFHIANACHVVTGGMQYGTNARAVVTEENGTIQGSVSFSFDDAGMTTCDISYRRARDLFDLVDYDHIEDSVLFPAMFYLPDTKLAQLATSLNSVAMTFEPQRYERTAICALFADQKLVTREPCRVTERVNINNDLRRQIISTYVWPSSTETVVVANPDFEFQRCCGESYHLDGHQADALGSFADRIGATQCLRSTVTQTVFCTEPMN</sequence>
<evidence type="ECO:0000313" key="3">
    <source>
        <dbReference type="Proteomes" id="UP000306575"/>
    </source>
</evidence>